<evidence type="ECO:0000313" key="2">
    <source>
        <dbReference type="Proteomes" id="UP000269193"/>
    </source>
</evidence>
<keyword evidence="2" id="KW-1185">Reference proteome</keyword>
<dbReference type="Proteomes" id="UP000269193">
    <property type="component" value="Segment"/>
</dbReference>
<evidence type="ECO:0000313" key="1">
    <source>
        <dbReference type="EMBL" id="AZI75861.1"/>
    </source>
</evidence>
<name>A0A3Q8Q3U2_9VIRU</name>
<reference evidence="1 2" key="1">
    <citation type="journal article" date="2018" name="Environ. Microbiol.">
        <title>New archaeal viruses discovered by metagenomic analysis of viral communities in enrichment cultures.</title>
        <authorList>
            <person name="Liu Y."/>
            <person name="Brandt D."/>
            <person name="Ishino S."/>
            <person name="Ishino Y."/>
            <person name="Koonin E.V."/>
            <person name="Kalinowski J."/>
            <person name="Krupovic M."/>
            <person name="Prangishvili D."/>
        </authorList>
    </citation>
    <scope>NUCLEOTIDE SEQUENCE [LARGE SCALE GENOMIC DNA]</scope>
</reference>
<dbReference type="EMBL" id="MK064564">
    <property type="protein sequence ID" value="AZI75861.1"/>
    <property type="molecule type" value="Genomic_DNA"/>
</dbReference>
<accession>A0A3Q8Q3U2</accession>
<organism evidence="1 2">
    <name type="scientific">Sulfolobales Beppu filamentous virus 3</name>
    <dbReference type="NCBI Taxonomy" id="2493124"/>
    <lineage>
        <taxon>Viruses</taxon>
        <taxon>Adnaviria</taxon>
        <taxon>Zilligvirae</taxon>
        <taxon>Taleaviricota</taxon>
        <taxon>Tokiviricetes</taxon>
        <taxon>Ligamenvirales</taxon>
        <taxon>Lipothrixviridae</taxon>
        <taxon>Deltalipothrixvirus</taxon>
        <taxon>Deltalipothrixvirus beppuense</taxon>
        <taxon>Deltalipothrixvirus SBFV3</taxon>
    </lineage>
</organism>
<sequence length="254" mass="28936">MFIYTKEGFKYFYRERANMVLIVTFAGKIDKLPEVTEKNRVDIVFLDESFLLKNEKPITSSKEVDVLDAIKSRKVIINTGIKYGERSNNIIYGINDTEMINRRVRIAIMLSAISQLINSDPILSRDTSNNTPVIIFDSDVVIDSEKTLEQLISTVESGVSFSLCIPAVIKPFRYIDTFCKSTNMGLTPQKLLELQKVTGVYISNNKYMYTPVDIFINESLGLQQLIADGVCHYINNTKYCIKRSEYDISIKAYG</sequence>
<proteinExistence type="predicted"/>
<protein>
    <submittedName>
        <fullName evidence="1">Uncharacterized protein</fullName>
    </submittedName>
</protein>
<gene>
    <name evidence="1" type="ORF">SBFV3_gp26</name>
</gene>